<reference evidence="1 2" key="1">
    <citation type="submission" date="2017-06" db="EMBL/GenBank/DDBJ databases">
        <authorList>
            <person name="Kim H.J."/>
            <person name="Triplett B.A."/>
        </authorList>
    </citation>
    <scope>NUCLEOTIDE SEQUENCE [LARGE SCALE GENOMIC DNA]</scope>
    <source>
        <strain evidence="1 2">DSM 14713</strain>
    </source>
</reference>
<gene>
    <name evidence="1" type="ORF">MEBOL_001738</name>
</gene>
<dbReference type="EMBL" id="CP022163">
    <property type="protein sequence ID" value="ATB28292.1"/>
    <property type="molecule type" value="Genomic_DNA"/>
</dbReference>
<evidence type="ECO:0000313" key="1">
    <source>
        <dbReference type="EMBL" id="ATB28292.1"/>
    </source>
</evidence>
<organism evidence="1 2">
    <name type="scientific">Melittangium boletus DSM 14713</name>
    <dbReference type="NCBI Taxonomy" id="1294270"/>
    <lineage>
        <taxon>Bacteria</taxon>
        <taxon>Pseudomonadati</taxon>
        <taxon>Myxococcota</taxon>
        <taxon>Myxococcia</taxon>
        <taxon>Myxococcales</taxon>
        <taxon>Cystobacterineae</taxon>
        <taxon>Archangiaceae</taxon>
        <taxon>Melittangium</taxon>
    </lineage>
</organism>
<protein>
    <submittedName>
        <fullName evidence="1">Uncharacterized protein</fullName>
    </submittedName>
</protein>
<dbReference type="AlphaFoldDB" id="A0A250IAV2"/>
<keyword evidence="2" id="KW-1185">Reference proteome</keyword>
<name>A0A250IAV2_9BACT</name>
<sequence length="66" mass="7815">MFISNLGTDTGHDLLVNRLDMLIAIKEYAQRNFINFDLGRFLLDPRKNVLLITRKLLPYRLELLIR</sequence>
<dbReference type="KEGG" id="mbd:MEBOL_001738"/>
<dbReference type="Proteomes" id="UP000217289">
    <property type="component" value="Chromosome"/>
</dbReference>
<evidence type="ECO:0000313" key="2">
    <source>
        <dbReference type="Proteomes" id="UP000217289"/>
    </source>
</evidence>
<accession>A0A250IAV2</accession>
<proteinExistence type="predicted"/>